<evidence type="ECO:0000313" key="2">
    <source>
        <dbReference type="Proteomes" id="UP001205486"/>
    </source>
</evidence>
<proteinExistence type="predicted"/>
<name>A0ACC6AHJ1_NITWI</name>
<dbReference type="EMBL" id="JALJZS010000002">
    <property type="protein sequence ID" value="MCP1999229.1"/>
    <property type="molecule type" value="Genomic_DNA"/>
</dbReference>
<protein>
    <submittedName>
        <fullName evidence="1">Uncharacterized protein</fullName>
    </submittedName>
</protein>
<dbReference type="Proteomes" id="UP001205486">
    <property type="component" value="Unassembled WGS sequence"/>
</dbReference>
<reference evidence="1" key="1">
    <citation type="submission" date="2022-03" db="EMBL/GenBank/DDBJ databases">
        <title>Interactions between chemoautotrophic and heterotrophic bacteria.</title>
        <authorList>
            <person name="Santoro A."/>
        </authorList>
    </citation>
    <scope>NUCLEOTIDE SEQUENCE</scope>
    <source>
        <strain evidence="1">Nb-106</strain>
    </source>
</reference>
<evidence type="ECO:0000313" key="1">
    <source>
        <dbReference type="EMBL" id="MCP1999229.1"/>
    </source>
</evidence>
<sequence length="55" mass="5801">MNVIDSNILERDAGGKPLHTFPHPALGQGFFRRLSDSARSAPDSASGVLPDLATP</sequence>
<accession>A0ACC6AHJ1</accession>
<gene>
    <name evidence="1" type="ORF">J2S34_001677</name>
</gene>
<comment type="caution">
    <text evidence="1">The sequence shown here is derived from an EMBL/GenBank/DDBJ whole genome shotgun (WGS) entry which is preliminary data.</text>
</comment>
<keyword evidence="2" id="KW-1185">Reference proteome</keyword>
<organism evidence="1 2">
    <name type="scientific">Nitrobacter winogradskyi</name>
    <name type="common">Nitrobacter agilis</name>
    <dbReference type="NCBI Taxonomy" id="913"/>
    <lineage>
        <taxon>Bacteria</taxon>
        <taxon>Pseudomonadati</taxon>
        <taxon>Pseudomonadota</taxon>
        <taxon>Alphaproteobacteria</taxon>
        <taxon>Hyphomicrobiales</taxon>
        <taxon>Nitrobacteraceae</taxon>
        <taxon>Nitrobacter</taxon>
    </lineage>
</organism>